<dbReference type="Proteomes" id="UP001153555">
    <property type="component" value="Unassembled WGS sequence"/>
</dbReference>
<accession>A0A9N7RCA2</accession>
<evidence type="ECO:0000313" key="2">
    <source>
        <dbReference type="EMBL" id="CAA0825349.1"/>
    </source>
</evidence>
<organism evidence="2 3">
    <name type="scientific">Striga hermonthica</name>
    <name type="common">Purple witchweed</name>
    <name type="synonym">Buchnera hermonthica</name>
    <dbReference type="NCBI Taxonomy" id="68872"/>
    <lineage>
        <taxon>Eukaryota</taxon>
        <taxon>Viridiplantae</taxon>
        <taxon>Streptophyta</taxon>
        <taxon>Embryophyta</taxon>
        <taxon>Tracheophyta</taxon>
        <taxon>Spermatophyta</taxon>
        <taxon>Magnoliopsida</taxon>
        <taxon>eudicotyledons</taxon>
        <taxon>Gunneridae</taxon>
        <taxon>Pentapetalae</taxon>
        <taxon>asterids</taxon>
        <taxon>lamiids</taxon>
        <taxon>Lamiales</taxon>
        <taxon>Orobanchaceae</taxon>
        <taxon>Buchnereae</taxon>
        <taxon>Striga</taxon>
    </lineage>
</organism>
<dbReference type="OrthoDB" id="911328at2759"/>
<feature type="compositionally biased region" description="Basic and acidic residues" evidence="1">
    <location>
        <begin position="95"/>
        <end position="109"/>
    </location>
</feature>
<comment type="caution">
    <text evidence="2">The sequence shown here is derived from an EMBL/GenBank/DDBJ whole genome shotgun (WGS) entry which is preliminary data.</text>
</comment>
<keyword evidence="3" id="KW-1185">Reference proteome</keyword>
<dbReference type="AlphaFoldDB" id="A0A9N7RCA2"/>
<sequence length="124" mass="13912">MWSNRFGRRGVGSTNTAVGMPHMRTHTPPRLSRQNQALFKLLPHSIRMEIVNAFEPYGDLAAATAEEEGCRTPEHGIPERSAPPPPPRKRPIRGGKKEPPENEYFRPPELEELFAALTRTEACA</sequence>
<feature type="region of interest" description="Disordered" evidence="1">
    <location>
        <begin position="1"/>
        <end position="34"/>
    </location>
</feature>
<evidence type="ECO:0000256" key="1">
    <source>
        <dbReference type="SAM" id="MobiDB-lite"/>
    </source>
</evidence>
<gene>
    <name evidence="2" type="ORF">SHERM_22127</name>
</gene>
<name>A0A9N7RCA2_STRHE</name>
<dbReference type="EMBL" id="CACSLK010026072">
    <property type="protein sequence ID" value="CAA0825349.1"/>
    <property type="molecule type" value="Genomic_DNA"/>
</dbReference>
<protein>
    <submittedName>
        <fullName evidence="2">Uncharacterized protein</fullName>
    </submittedName>
</protein>
<proteinExistence type="predicted"/>
<feature type="region of interest" description="Disordered" evidence="1">
    <location>
        <begin position="64"/>
        <end position="109"/>
    </location>
</feature>
<reference evidence="2" key="1">
    <citation type="submission" date="2019-12" db="EMBL/GenBank/DDBJ databases">
        <authorList>
            <person name="Scholes J."/>
        </authorList>
    </citation>
    <scope>NUCLEOTIDE SEQUENCE</scope>
</reference>
<evidence type="ECO:0000313" key="3">
    <source>
        <dbReference type="Proteomes" id="UP001153555"/>
    </source>
</evidence>
<feature type="compositionally biased region" description="Basic and acidic residues" evidence="1">
    <location>
        <begin position="68"/>
        <end position="78"/>
    </location>
</feature>